<reference evidence="1 2" key="1">
    <citation type="submission" date="2024-09" db="EMBL/GenBank/DDBJ databases">
        <authorList>
            <person name="Lee S.D."/>
        </authorList>
    </citation>
    <scope>NUCLEOTIDE SEQUENCE [LARGE SCALE GENOMIC DNA]</scope>
    <source>
        <strain evidence="1 2">N1-1</strain>
    </source>
</reference>
<dbReference type="SUPFAM" id="SSF46689">
    <property type="entry name" value="Homeodomain-like"/>
    <property type="match status" value="1"/>
</dbReference>
<dbReference type="PANTHER" id="PTHR30055:SF234">
    <property type="entry name" value="HTH-TYPE TRANSCRIPTIONAL REGULATOR BETI"/>
    <property type="match status" value="1"/>
</dbReference>
<dbReference type="Pfam" id="PF00440">
    <property type="entry name" value="TetR_N"/>
    <property type="match status" value="1"/>
</dbReference>
<proteinExistence type="predicted"/>
<dbReference type="PRINTS" id="PR00455">
    <property type="entry name" value="HTHTETR"/>
</dbReference>
<dbReference type="InterPro" id="IPR050109">
    <property type="entry name" value="HTH-type_TetR-like_transc_reg"/>
</dbReference>
<dbReference type="Gene3D" id="1.10.357.10">
    <property type="entry name" value="Tetracycline Repressor, domain 2"/>
    <property type="match status" value="1"/>
</dbReference>
<dbReference type="Proteomes" id="UP001592582">
    <property type="component" value="Unassembled WGS sequence"/>
</dbReference>
<dbReference type="InterPro" id="IPR036271">
    <property type="entry name" value="Tet_transcr_reg_TetR-rel_C_sf"/>
</dbReference>
<dbReference type="PROSITE" id="PS50977">
    <property type="entry name" value="HTH_TETR_2"/>
    <property type="match status" value="1"/>
</dbReference>
<gene>
    <name evidence="1" type="ORF">ACEZDG_24465</name>
</gene>
<dbReference type="InterPro" id="IPR049445">
    <property type="entry name" value="TetR_SbtR-like_C"/>
</dbReference>
<accession>A0ABV6VFD5</accession>
<dbReference type="EMBL" id="JBHEZX010000011">
    <property type="protein sequence ID" value="MFC1412427.1"/>
    <property type="molecule type" value="Genomic_DNA"/>
</dbReference>
<dbReference type="Pfam" id="PF21597">
    <property type="entry name" value="TetR_C_43"/>
    <property type="match status" value="1"/>
</dbReference>
<dbReference type="InterPro" id="IPR009057">
    <property type="entry name" value="Homeodomain-like_sf"/>
</dbReference>
<keyword evidence="2" id="KW-1185">Reference proteome</keyword>
<name>A0ABV6VFD5_9ACTN</name>
<protein>
    <submittedName>
        <fullName evidence="1">TetR/AcrR family transcriptional regulator</fullName>
    </submittedName>
</protein>
<comment type="caution">
    <text evidence="1">The sequence shown here is derived from an EMBL/GenBank/DDBJ whole genome shotgun (WGS) entry which is preliminary data.</text>
</comment>
<dbReference type="SUPFAM" id="SSF48498">
    <property type="entry name" value="Tetracyclin repressor-like, C-terminal domain"/>
    <property type="match status" value="1"/>
</dbReference>
<organism evidence="1 2">
    <name type="scientific">Streptacidiphilus alkalitolerans</name>
    <dbReference type="NCBI Taxonomy" id="3342712"/>
    <lineage>
        <taxon>Bacteria</taxon>
        <taxon>Bacillati</taxon>
        <taxon>Actinomycetota</taxon>
        <taxon>Actinomycetes</taxon>
        <taxon>Kitasatosporales</taxon>
        <taxon>Streptomycetaceae</taxon>
        <taxon>Streptacidiphilus</taxon>
    </lineage>
</organism>
<evidence type="ECO:0000313" key="2">
    <source>
        <dbReference type="Proteomes" id="UP001592582"/>
    </source>
</evidence>
<dbReference type="InterPro" id="IPR001647">
    <property type="entry name" value="HTH_TetR"/>
</dbReference>
<sequence>MTEPPPVRPMRADARRNYDRLVAVATEAFLEHGANASLDDIAKRAAVGAGTLYRHFPTRQDLVGAVMEQWMQSVLDEAEPLLVADDPAQALDTWLRRLIAHVTVFRGLTAVLLPPEPGRESPGRVLHTTMHDLVARAQESGQIRGDIGMKDLLMLIGGITWACDSGKTVDTDKLVDLIMDGLRVLK</sequence>
<evidence type="ECO:0000313" key="1">
    <source>
        <dbReference type="EMBL" id="MFC1412427.1"/>
    </source>
</evidence>
<dbReference type="PANTHER" id="PTHR30055">
    <property type="entry name" value="HTH-TYPE TRANSCRIPTIONAL REGULATOR RUTR"/>
    <property type="match status" value="1"/>
</dbReference>